<gene>
    <name evidence="1" type="ORF">TGRUB_434400</name>
</gene>
<dbReference type="VEuPathDB" id="ToxoDB:TGRUB_434400"/>
<dbReference type="AlphaFoldDB" id="A0A086LIV2"/>
<protein>
    <submittedName>
        <fullName evidence="1">Uncharacterized protein</fullName>
    </submittedName>
</protein>
<evidence type="ECO:0000313" key="2">
    <source>
        <dbReference type="Proteomes" id="UP000028834"/>
    </source>
</evidence>
<evidence type="ECO:0000313" key="1">
    <source>
        <dbReference type="EMBL" id="KFG56570.1"/>
    </source>
</evidence>
<accession>A0A086LIV2</accession>
<dbReference type="EMBL" id="AFYV02003202">
    <property type="protein sequence ID" value="KFG56570.1"/>
    <property type="molecule type" value="Genomic_DNA"/>
</dbReference>
<proteinExistence type="predicted"/>
<name>A0A086LIV2_TOXGO</name>
<organism evidence="1 2">
    <name type="scientific">Toxoplasma gondii RUB</name>
    <dbReference type="NCBI Taxonomy" id="935652"/>
    <lineage>
        <taxon>Eukaryota</taxon>
        <taxon>Sar</taxon>
        <taxon>Alveolata</taxon>
        <taxon>Apicomplexa</taxon>
        <taxon>Conoidasida</taxon>
        <taxon>Coccidia</taxon>
        <taxon>Eucoccidiorida</taxon>
        <taxon>Eimeriorina</taxon>
        <taxon>Sarcocystidae</taxon>
        <taxon>Toxoplasma</taxon>
    </lineage>
</organism>
<dbReference type="Proteomes" id="UP000028834">
    <property type="component" value="Unassembled WGS sequence"/>
</dbReference>
<sequence>MSSSLSLRREQREADFPERRPMFCLTRARDARECLVTCRRDACSFVDGEERGKAEKQRHKCVVLLSSPCMRSTLCAPLCGIPCFHFRFPPYIVLCRLRPVYLLAVISFSPGKVRFCGPFKCMECVCLESERTTKTWKGLSFRANLQANSFCGVCTPFERLVSTL</sequence>
<reference evidence="1 2" key="1">
    <citation type="submission" date="2014-05" db="EMBL/GenBank/DDBJ databases">
        <authorList>
            <person name="Sibley D."/>
            <person name="Venepally P."/>
            <person name="Karamycheva S."/>
            <person name="Hadjithomas M."/>
            <person name="Khan A."/>
            <person name="Brunk B."/>
            <person name="Roos D."/>
            <person name="Caler E."/>
            <person name="Lorenzi H."/>
        </authorList>
    </citation>
    <scope>NUCLEOTIDE SEQUENCE [LARGE SCALE GENOMIC DNA]</scope>
    <source>
        <strain evidence="1 2">RUB</strain>
    </source>
</reference>
<comment type="caution">
    <text evidence="1">The sequence shown here is derived from an EMBL/GenBank/DDBJ whole genome shotgun (WGS) entry which is preliminary data.</text>
</comment>